<name>B0VH30_CLOAI</name>
<comment type="pathway">
    <text evidence="2 13">Glycolipid biosynthesis; lipid IV(A) biosynthesis; lipid IV(A) from (3R)-3-hydroxytetradecanoyl-[acyl-carrier-protein] and UDP-N-acetyl-alpha-D-glucosamine: step 6/6.</text>
</comment>
<evidence type="ECO:0000256" key="7">
    <source>
        <dbReference type="ARBA" id="ARBA00022679"/>
    </source>
</evidence>
<evidence type="ECO:0000313" key="15">
    <source>
        <dbReference type="Proteomes" id="UP000002019"/>
    </source>
</evidence>
<evidence type="ECO:0000256" key="9">
    <source>
        <dbReference type="ARBA" id="ARBA00022777"/>
    </source>
</evidence>
<dbReference type="HOGENOM" id="CLU_038816_2_0_0"/>
<evidence type="ECO:0000256" key="10">
    <source>
        <dbReference type="ARBA" id="ARBA00022840"/>
    </source>
</evidence>
<keyword evidence="6 13" id="KW-0441">Lipid A biosynthesis</keyword>
<dbReference type="GO" id="GO:0009245">
    <property type="term" value="P:lipid A biosynthetic process"/>
    <property type="evidence" value="ECO:0007669"/>
    <property type="project" value="UniProtKB-UniRule"/>
</dbReference>
<dbReference type="KEGG" id="caci:CLOAM0762"/>
<dbReference type="STRING" id="459349.CLOAM0762"/>
<evidence type="ECO:0000313" key="14">
    <source>
        <dbReference type="EMBL" id="CAO80645.1"/>
    </source>
</evidence>
<keyword evidence="11 13" id="KW-0443">Lipid metabolism</keyword>
<dbReference type="PANTHER" id="PTHR42724:SF1">
    <property type="entry name" value="TETRAACYLDISACCHARIDE 4'-KINASE, MITOCHONDRIAL-RELATED"/>
    <property type="match status" value="1"/>
</dbReference>
<reference evidence="14 15" key="1">
    <citation type="journal article" date="2008" name="J. Bacteriol.">
        <title>'Candidatus Cloacamonas acidaminovorans': genome sequence reconstruction provides a first glimpse of a new bacterial division.</title>
        <authorList>
            <person name="Pelletier E."/>
            <person name="Kreimeyer A."/>
            <person name="Bocs S."/>
            <person name="Rouy Z."/>
            <person name="Gyapay G."/>
            <person name="Chouari R."/>
            <person name="Riviere D."/>
            <person name="Ganesan A."/>
            <person name="Daegelen P."/>
            <person name="Sghir A."/>
            <person name="Cohen G.N."/>
            <person name="Medigue C."/>
            <person name="Weissenbach J."/>
            <person name="Le Paslier D."/>
        </authorList>
    </citation>
    <scope>NUCLEOTIDE SEQUENCE [LARGE SCALE GENOMIC DNA]</scope>
    <source>
        <strain evidence="15">Evry</strain>
    </source>
</reference>
<evidence type="ECO:0000256" key="4">
    <source>
        <dbReference type="ARBA" id="ARBA00016436"/>
    </source>
</evidence>
<dbReference type="UniPathway" id="UPA00359">
    <property type="reaction ID" value="UER00482"/>
</dbReference>
<dbReference type="NCBIfam" id="TIGR00682">
    <property type="entry name" value="lpxK"/>
    <property type="match status" value="1"/>
</dbReference>
<dbReference type="GO" id="GO:0005524">
    <property type="term" value="F:ATP binding"/>
    <property type="evidence" value="ECO:0007669"/>
    <property type="project" value="UniProtKB-UniRule"/>
</dbReference>
<dbReference type="GO" id="GO:0005886">
    <property type="term" value="C:plasma membrane"/>
    <property type="evidence" value="ECO:0007669"/>
    <property type="project" value="TreeGrafter"/>
</dbReference>
<dbReference type="AlphaFoldDB" id="B0VH30"/>
<dbReference type="EC" id="2.7.1.130" evidence="3 13"/>
<keyword evidence="8 13" id="KW-0547">Nucleotide-binding</keyword>
<accession>B0VH30</accession>
<dbReference type="SUPFAM" id="SSF52540">
    <property type="entry name" value="P-loop containing nucleoside triphosphate hydrolases"/>
    <property type="match status" value="1"/>
</dbReference>
<evidence type="ECO:0000256" key="12">
    <source>
        <dbReference type="ARBA" id="ARBA00029757"/>
    </source>
</evidence>
<dbReference type="eggNOG" id="COG1663">
    <property type="taxonomic scope" value="Bacteria"/>
</dbReference>
<comment type="similarity">
    <text evidence="13">Belongs to the LpxK family.</text>
</comment>
<keyword evidence="9 13" id="KW-0418">Kinase</keyword>
<dbReference type="Proteomes" id="UP000002019">
    <property type="component" value="Chromosome"/>
</dbReference>
<dbReference type="GO" id="GO:0009029">
    <property type="term" value="F:lipid-A 4'-kinase activity"/>
    <property type="evidence" value="ECO:0007669"/>
    <property type="project" value="UniProtKB-UniRule"/>
</dbReference>
<dbReference type="GO" id="GO:0009244">
    <property type="term" value="P:lipopolysaccharide core region biosynthetic process"/>
    <property type="evidence" value="ECO:0007669"/>
    <property type="project" value="TreeGrafter"/>
</dbReference>
<sequence length="350" mass="39539">MDANKLIQNHLLKRSPLSYTLYPAGVIYGFLQKLRRTYYQRNEYKPPCKIISIGNIVSGGSGKTPLTISLAKLLIKEGIKVAISHRGYKGAWENNPHIIADDSGLLYDVQQTGDEAYLIASSLPQIPVAVGRKRKEAIQLLLQNYPDLEIMILDDALQHYYVHRDLDIISFDASLGLGNGFVLPAGYLREPISNIPPNSIAVINHKNEEQTQIPWLEKIIRKGMPVFHCFSSPSCFKDAAGNTFPFSYIEGKRIVLTSAIANPDSFEQSVCSLGLSFMKHYAFKDHYAFSNTSLPQKLLELNPDFILCTQKDIMKLAKYESLKSRLLALELEYSFEQQEQFVNLVLSYVR</sequence>
<protein>
    <recommendedName>
        <fullName evidence="4 13">Tetraacyldisaccharide 4'-kinase</fullName>
        <ecNumber evidence="3 13">2.7.1.130</ecNumber>
    </recommendedName>
    <alternativeName>
        <fullName evidence="12 13">Lipid A 4'-kinase</fullName>
    </alternativeName>
</protein>
<evidence type="ECO:0000256" key="5">
    <source>
        <dbReference type="ARBA" id="ARBA00022516"/>
    </source>
</evidence>
<comment type="catalytic activity">
    <reaction evidence="13">
        <text>a lipid A disaccharide + ATP = a lipid IVA + ADP + H(+)</text>
        <dbReference type="Rhea" id="RHEA:67840"/>
        <dbReference type="ChEBI" id="CHEBI:15378"/>
        <dbReference type="ChEBI" id="CHEBI:30616"/>
        <dbReference type="ChEBI" id="CHEBI:176343"/>
        <dbReference type="ChEBI" id="CHEBI:176425"/>
        <dbReference type="ChEBI" id="CHEBI:456216"/>
        <dbReference type="EC" id="2.7.1.130"/>
    </reaction>
</comment>
<evidence type="ECO:0000256" key="2">
    <source>
        <dbReference type="ARBA" id="ARBA00004870"/>
    </source>
</evidence>
<evidence type="ECO:0000256" key="6">
    <source>
        <dbReference type="ARBA" id="ARBA00022556"/>
    </source>
</evidence>
<dbReference type="Pfam" id="PF02606">
    <property type="entry name" value="LpxK"/>
    <property type="match status" value="1"/>
</dbReference>
<evidence type="ECO:0000256" key="1">
    <source>
        <dbReference type="ARBA" id="ARBA00002274"/>
    </source>
</evidence>
<organism evidence="14 15">
    <name type="scientific">Cloacimonas acidaminovorans (strain Evry)</name>
    <dbReference type="NCBI Taxonomy" id="459349"/>
    <lineage>
        <taxon>Bacteria</taxon>
        <taxon>Pseudomonadati</taxon>
        <taxon>Candidatus Cloacimonadota</taxon>
        <taxon>Candidatus Cloacimonadia</taxon>
        <taxon>Candidatus Cloacimonadales</taxon>
        <taxon>Candidatus Cloacimonadaceae</taxon>
        <taxon>Candidatus Cloacimonas</taxon>
    </lineage>
</organism>
<gene>
    <name evidence="13" type="primary">lpxK</name>
    <name evidence="14" type="ordered locus">CLOAM0762</name>
</gene>
<keyword evidence="5 13" id="KW-0444">Lipid biosynthesis</keyword>
<feature type="binding site" evidence="13">
    <location>
        <begin position="57"/>
        <end position="64"/>
    </location>
    <ligand>
        <name>ATP</name>
        <dbReference type="ChEBI" id="CHEBI:30616"/>
    </ligand>
</feature>
<keyword evidence="7 13" id="KW-0808">Transferase</keyword>
<proteinExistence type="inferred from homology"/>
<dbReference type="OrthoDB" id="9766423at2"/>
<dbReference type="RefSeq" id="WP_015424504.1">
    <property type="nucleotide sequence ID" value="NC_020449.1"/>
</dbReference>
<evidence type="ECO:0000256" key="13">
    <source>
        <dbReference type="HAMAP-Rule" id="MF_00409"/>
    </source>
</evidence>
<comment type="function">
    <text evidence="1 13">Transfers the gamma-phosphate of ATP to the 4'-position of a tetraacyldisaccharide 1-phosphate intermediate (termed DS-1-P) to form tetraacyldisaccharide 1,4'-bis-phosphate (lipid IVA).</text>
</comment>
<dbReference type="InterPro" id="IPR027417">
    <property type="entry name" value="P-loop_NTPase"/>
</dbReference>
<dbReference type="PANTHER" id="PTHR42724">
    <property type="entry name" value="TETRAACYLDISACCHARIDE 4'-KINASE"/>
    <property type="match status" value="1"/>
</dbReference>
<evidence type="ECO:0000256" key="11">
    <source>
        <dbReference type="ARBA" id="ARBA00023098"/>
    </source>
</evidence>
<keyword evidence="15" id="KW-1185">Reference proteome</keyword>
<evidence type="ECO:0000256" key="8">
    <source>
        <dbReference type="ARBA" id="ARBA00022741"/>
    </source>
</evidence>
<evidence type="ECO:0000256" key="3">
    <source>
        <dbReference type="ARBA" id="ARBA00012071"/>
    </source>
</evidence>
<keyword evidence="10 13" id="KW-0067">ATP-binding</keyword>
<dbReference type="EMBL" id="CU466930">
    <property type="protein sequence ID" value="CAO80645.1"/>
    <property type="molecule type" value="Genomic_DNA"/>
</dbReference>
<dbReference type="InterPro" id="IPR003758">
    <property type="entry name" value="LpxK"/>
</dbReference>
<dbReference type="HAMAP" id="MF_00409">
    <property type="entry name" value="LpxK"/>
    <property type="match status" value="1"/>
</dbReference>